<proteinExistence type="predicted"/>
<dbReference type="OrthoDB" id="10063284at2759"/>
<feature type="non-terminal residue" evidence="2">
    <location>
        <position position="281"/>
    </location>
</feature>
<evidence type="ECO:0000313" key="2">
    <source>
        <dbReference type="EMBL" id="KAF0688517.1"/>
    </source>
</evidence>
<gene>
    <name evidence="2" type="ORF">FWK35_00037705</name>
</gene>
<feature type="region of interest" description="Disordered" evidence="1">
    <location>
        <begin position="28"/>
        <end position="57"/>
    </location>
</feature>
<dbReference type="EMBL" id="VUJU01016600">
    <property type="protein sequence ID" value="KAF0688517.1"/>
    <property type="molecule type" value="Genomic_DNA"/>
</dbReference>
<organism evidence="2 3">
    <name type="scientific">Aphis craccivora</name>
    <name type="common">Cowpea aphid</name>
    <dbReference type="NCBI Taxonomy" id="307492"/>
    <lineage>
        <taxon>Eukaryota</taxon>
        <taxon>Metazoa</taxon>
        <taxon>Ecdysozoa</taxon>
        <taxon>Arthropoda</taxon>
        <taxon>Hexapoda</taxon>
        <taxon>Insecta</taxon>
        <taxon>Pterygota</taxon>
        <taxon>Neoptera</taxon>
        <taxon>Paraneoptera</taxon>
        <taxon>Hemiptera</taxon>
        <taxon>Sternorrhyncha</taxon>
        <taxon>Aphidomorpha</taxon>
        <taxon>Aphidoidea</taxon>
        <taxon>Aphididae</taxon>
        <taxon>Aphidini</taxon>
        <taxon>Aphis</taxon>
        <taxon>Aphis</taxon>
    </lineage>
</organism>
<accession>A0A6G0VIL5</accession>
<feature type="compositionally biased region" description="Polar residues" evidence="1">
    <location>
        <begin position="36"/>
        <end position="47"/>
    </location>
</feature>
<dbReference type="AlphaFoldDB" id="A0A6G0VIL5"/>
<evidence type="ECO:0000313" key="3">
    <source>
        <dbReference type="Proteomes" id="UP000478052"/>
    </source>
</evidence>
<keyword evidence="3" id="KW-1185">Reference proteome</keyword>
<dbReference type="Proteomes" id="UP000478052">
    <property type="component" value="Unassembled WGS sequence"/>
</dbReference>
<reference evidence="2 3" key="1">
    <citation type="submission" date="2019-08" db="EMBL/GenBank/DDBJ databases">
        <title>Whole genome of Aphis craccivora.</title>
        <authorList>
            <person name="Voronova N.V."/>
            <person name="Shulinski R.S."/>
            <person name="Bandarenka Y.V."/>
            <person name="Zhorov D.G."/>
            <person name="Warner D."/>
        </authorList>
    </citation>
    <scope>NUCLEOTIDE SEQUENCE [LARGE SCALE GENOMIC DNA]</scope>
    <source>
        <strain evidence="2">180601</strain>
        <tissue evidence="2">Whole Body</tissue>
    </source>
</reference>
<evidence type="ECO:0000256" key="1">
    <source>
        <dbReference type="SAM" id="MobiDB-lite"/>
    </source>
</evidence>
<comment type="caution">
    <text evidence="2">The sequence shown here is derived from an EMBL/GenBank/DDBJ whole genome shotgun (WGS) entry which is preliminary data.</text>
</comment>
<protein>
    <submittedName>
        <fullName evidence="2">52 kDa repressor of the inhibitor of the protein kinase-like</fullName>
    </submittedName>
</protein>
<sequence>MYDKEKNVNFGSRKRQLSKPIDFFFTKTPKNESTDNDIIQPTETNANAGEPSTISTTSPTEIEKIENKTINIDSAFDYDIGRYFGKNIKLNDFTKFQLLENPWFPSNTYNFPFSLHSKGGRDVKRFVGLHHLKAHHWLVLSDLHRGLYCKYCVLFSGEYGFHQSSSQLGKLVKKPLTSFAKLYGKDGYLTTHENSKYHKDAVSAGKDFLITYHAPQLEVINQVNSQRLAQIQGNRSRLRPIIETIILCGRQNIPLRGHRDDGYVLEQNLKTIESVSSVKND</sequence>
<name>A0A6G0VIL5_APHCR</name>